<name>A0A212EUY2_DANPL</name>
<dbReference type="Proteomes" id="UP000007151">
    <property type="component" value="Unassembled WGS sequence"/>
</dbReference>
<feature type="non-terminal residue" evidence="1">
    <location>
        <position position="26"/>
    </location>
</feature>
<reference evidence="1 2" key="1">
    <citation type="journal article" date="2011" name="Cell">
        <title>The monarch butterfly genome yields insights into long-distance migration.</title>
        <authorList>
            <person name="Zhan S."/>
            <person name="Merlin C."/>
            <person name="Boore J.L."/>
            <person name="Reppert S.M."/>
        </authorList>
    </citation>
    <scope>NUCLEOTIDE SEQUENCE [LARGE SCALE GENOMIC DNA]</scope>
    <source>
        <strain evidence="1">F-2</strain>
    </source>
</reference>
<organism evidence="1 2">
    <name type="scientific">Danaus plexippus plexippus</name>
    <dbReference type="NCBI Taxonomy" id="278856"/>
    <lineage>
        <taxon>Eukaryota</taxon>
        <taxon>Metazoa</taxon>
        <taxon>Ecdysozoa</taxon>
        <taxon>Arthropoda</taxon>
        <taxon>Hexapoda</taxon>
        <taxon>Insecta</taxon>
        <taxon>Pterygota</taxon>
        <taxon>Neoptera</taxon>
        <taxon>Endopterygota</taxon>
        <taxon>Lepidoptera</taxon>
        <taxon>Glossata</taxon>
        <taxon>Ditrysia</taxon>
        <taxon>Papilionoidea</taxon>
        <taxon>Nymphalidae</taxon>
        <taxon>Danainae</taxon>
        <taxon>Danaini</taxon>
        <taxon>Danaina</taxon>
        <taxon>Danaus</taxon>
        <taxon>Danaus</taxon>
    </lineage>
</organism>
<evidence type="ECO:0000313" key="2">
    <source>
        <dbReference type="Proteomes" id="UP000007151"/>
    </source>
</evidence>
<keyword evidence="2" id="KW-1185">Reference proteome</keyword>
<accession>A0A212EUY2</accession>
<protein>
    <submittedName>
        <fullName evidence="1">Uncharacterized protein</fullName>
    </submittedName>
</protein>
<proteinExistence type="predicted"/>
<dbReference type="AlphaFoldDB" id="A0A212EUY2"/>
<evidence type="ECO:0000313" key="1">
    <source>
        <dbReference type="EMBL" id="OWR45305.1"/>
    </source>
</evidence>
<gene>
    <name evidence="1" type="ORF">KGM_211582A</name>
</gene>
<dbReference type="InParanoid" id="A0A212EUY2"/>
<sequence>MTGQNCVTHQALYTIERLLYFALLLG</sequence>
<dbReference type="EMBL" id="AGBW02012269">
    <property type="protein sequence ID" value="OWR45305.1"/>
    <property type="molecule type" value="Genomic_DNA"/>
</dbReference>
<comment type="caution">
    <text evidence="1">The sequence shown here is derived from an EMBL/GenBank/DDBJ whole genome shotgun (WGS) entry which is preliminary data.</text>
</comment>
<dbReference type="KEGG" id="dpl:KGM_211582A"/>